<proteinExistence type="predicted"/>
<comment type="caution">
    <text evidence="2">The sequence shown here is derived from an EMBL/GenBank/DDBJ whole genome shotgun (WGS) entry which is preliminary data.</text>
</comment>
<gene>
    <name evidence="2" type="ORF">ACJMK2_011831</name>
</gene>
<dbReference type="EMBL" id="JBJQND010000013">
    <property type="protein sequence ID" value="KAL3857136.1"/>
    <property type="molecule type" value="Genomic_DNA"/>
</dbReference>
<sequence>MAQDEVLVVRLYAWPDHAFNWLTSKRRYNWPSQQTIGLIQKTDALLVPMGHKLSQEKHIEWRVFISYGDKLLLLVWKLNSNQVLYSVENDKRFIMPVVGSDALISYHLKTCLFYLIENTPAAIWQPDNILLCVDICLRQLCIWIKGKYCPNYFILEENMFQCQIYGLIPGELYNILINLLLQEGIYLVWISCDNVGEMLTRACQNHLLELEIPGTNVAQGFLSSVLVIFVNFNVIAEKFVHNYIYVLSHIINKMFVCCQTPRREIRSILWKMLCSFNSSKLASEIISEEIEDEHALDMSQELLLWGSSSDVTSGKLKLAAFYFIQSNIEITEDVLNEIHENYSYTILDQTGTFEYILQSQLSEDLSTTQLTSRYVAFPVQYHYLEIN</sequence>
<dbReference type="InterPro" id="IPR046906">
    <property type="entry name" value="Mab-21_HhH/H2TH-like"/>
</dbReference>
<reference evidence="2 3" key="1">
    <citation type="submission" date="2024-11" db="EMBL/GenBank/DDBJ databases">
        <title>Chromosome-level genome assembly of the freshwater bivalve Anodonta woodiana.</title>
        <authorList>
            <person name="Chen X."/>
        </authorList>
    </citation>
    <scope>NUCLEOTIDE SEQUENCE [LARGE SCALE GENOMIC DNA]</scope>
    <source>
        <strain evidence="2">MN2024</strain>
        <tissue evidence="2">Gills</tissue>
    </source>
</reference>
<evidence type="ECO:0000313" key="2">
    <source>
        <dbReference type="EMBL" id="KAL3857136.1"/>
    </source>
</evidence>
<dbReference type="PANTHER" id="PTHR10656:SF69">
    <property type="entry name" value="MAB-21-LIKE HHH_H2TH-LIKE DOMAIN-CONTAINING PROTEIN"/>
    <property type="match status" value="1"/>
</dbReference>
<evidence type="ECO:0000259" key="1">
    <source>
        <dbReference type="Pfam" id="PF20266"/>
    </source>
</evidence>
<dbReference type="AlphaFoldDB" id="A0ABD3V696"/>
<dbReference type="Gene3D" id="1.10.1410.40">
    <property type="match status" value="1"/>
</dbReference>
<dbReference type="Proteomes" id="UP001634394">
    <property type="component" value="Unassembled WGS sequence"/>
</dbReference>
<feature type="domain" description="Mab-21-like HhH/H2TH-like" evidence="1">
    <location>
        <begin position="102"/>
        <end position="161"/>
    </location>
</feature>
<evidence type="ECO:0000313" key="3">
    <source>
        <dbReference type="Proteomes" id="UP001634394"/>
    </source>
</evidence>
<accession>A0ABD3V696</accession>
<organism evidence="2 3">
    <name type="scientific">Sinanodonta woodiana</name>
    <name type="common">Chinese pond mussel</name>
    <name type="synonym">Anodonta woodiana</name>
    <dbReference type="NCBI Taxonomy" id="1069815"/>
    <lineage>
        <taxon>Eukaryota</taxon>
        <taxon>Metazoa</taxon>
        <taxon>Spiralia</taxon>
        <taxon>Lophotrochozoa</taxon>
        <taxon>Mollusca</taxon>
        <taxon>Bivalvia</taxon>
        <taxon>Autobranchia</taxon>
        <taxon>Heteroconchia</taxon>
        <taxon>Palaeoheterodonta</taxon>
        <taxon>Unionida</taxon>
        <taxon>Unionoidea</taxon>
        <taxon>Unionidae</taxon>
        <taxon>Unioninae</taxon>
        <taxon>Sinanodonta</taxon>
    </lineage>
</organism>
<keyword evidence="3" id="KW-1185">Reference proteome</keyword>
<protein>
    <recommendedName>
        <fullName evidence="1">Mab-21-like HhH/H2TH-like domain-containing protein</fullName>
    </recommendedName>
</protein>
<dbReference type="Pfam" id="PF20266">
    <property type="entry name" value="Mab-21_C"/>
    <property type="match status" value="1"/>
</dbReference>
<dbReference type="PANTHER" id="PTHR10656">
    <property type="entry name" value="CELL FATE DETERMINING PROTEIN MAB21-RELATED"/>
    <property type="match status" value="1"/>
</dbReference>
<name>A0ABD3V696_SINWO</name>